<feature type="transmembrane region" description="Helical" evidence="1">
    <location>
        <begin position="109"/>
        <end position="126"/>
    </location>
</feature>
<accession>A0A497XYD1</accession>
<evidence type="ECO:0008006" key="6">
    <source>
        <dbReference type="Google" id="ProtNLM"/>
    </source>
</evidence>
<dbReference type="EMBL" id="RCCK01000012">
    <property type="protein sequence ID" value="RLJ75131.1"/>
    <property type="molecule type" value="Genomic_DNA"/>
</dbReference>
<evidence type="ECO:0000313" key="2">
    <source>
        <dbReference type="EMBL" id="RLJ75131.1"/>
    </source>
</evidence>
<dbReference type="AlphaFoldDB" id="A0A497XYD1"/>
<dbReference type="Proteomes" id="UP000297429">
    <property type="component" value="Unassembled WGS sequence"/>
</dbReference>
<name>A0A497XYD1_9SPHI</name>
<keyword evidence="1" id="KW-0812">Transmembrane</keyword>
<sequence length="141" mass="16272">MRPKKGWLRRMKIRHLLSTNFSFFSAVVIAFFPKCPFCWAAYMSLFSYFGLSKLSYQPWLLPLFIGLFFVNLFSMYANGKRHGYKPLILSLLGGMLIVVNRIFLEVQGLMIVGASLLIVVSLWNSLPKRMINSIRSYASFN</sequence>
<reference evidence="2 4" key="1">
    <citation type="submission" date="2018-10" db="EMBL/GenBank/DDBJ databases">
        <title>Genomic Encyclopedia of Archaeal and Bacterial Type Strains, Phase II (KMG-II): from individual species to whole genera.</title>
        <authorList>
            <person name="Goeker M."/>
        </authorList>
    </citation>
    <scope>NUCLEOTIDE SEQUENCE [LARGE SCALE GENOMIC DNA]</scope>
    <source>
        <strain evidence="2 4">DSM 19624</strain>
    </source>
</reference>
<reference evidence="3 5" key="2">
    <citation type="submission" date="2019-03" db="EMBL/GenBank/DDBJ databases">
        <authorList>
            <person name="He R.-H."/>
        </authorList>
    </citation>
    <scope>NUCLEOTIDE SEQUENCE [LARGE SCALE GENOMIC DNA]</scope>
    <source>
        <strain evidence="3 5">DSM 19624</strain>
    </source>
</reference>
<keyword evidence="1" id="KW-1133">Transmembrane helix</keyword>
<evidence type="ECO:0000256" key="1">
    <source>
        <dbReference type="SAM" id="Phobius"/>
    </source>
</evidence>
<evidence type="ECO:0000313" key="3">
    <source>
        <dbReference type="EMBL" id="TFB30235.1"/>
    </source>
</evidence>
<dbReference type="EMBL" id="SOPX01000003">
    <property type="protein sequence ID" value="TFB30235.1"/>
    <property type="molecule type" value="Genomic_DNA"/>
</dbReference>
<dbReference type="OrthoDB" id="668512at2"/>
<dbReference type="RefSeq" id="WP_121285100.1">
    <property type="nucleotide sequence ID" value="NZ_RCCK01000012.1"/>
</dbReference>
<organism evidence="2 4">
    <name type="scientific">Pedobacter alluvionis</name>
    <dbReference type="NCBI Taxonomy" id="475253"/>
    <lineage>
        <taxon>Bacteria</taxon>
        <taxon>Pseudomonadati</taxon>
        <taxon>Bacteroidota</taxon>
        <taxon>Sphingobacteriia</taxon>
        <taxon>Sphingobacteriales</taxon>
        <taxon>Sphingobacteriaceae</taxon>
        <taxon>Pedobacter</taxon>
    </lineage>
</organism>
<feature type="transmembrane region" description="Helical" evidence="1">
    <location>
        <begin position="56"/>
        <end position="74"/>
    </location>
</feature>
<keyword evidence="1" id="KW-0472">Membrane</keyword>
<proteinExistence type="predicted"/>
<keyword evidence="5" id="KW-1185">Reference proteome</keyword>
<evidence type="ECO:0000313" key="4">
    <source>
        <dbReference type="Proteomes" id="UP000273898"/>
    </source>
</evidence>
<dbReference type="Proteomes" id="UP000273898">
    <property type="component" value="Unassembled WGS sequence"/>
</dbReference>
<gene>
    <name evidence="2" type="ORF">BCL90_3480</name>
    <name evidence="3" type="ORF">E3V97_18880</name>
</gene>
<evidence type="ECO:0000313" key="5">
    <source>
        <dbReference type="Proteomes" id="UP000297429"/>
    </source>
</evidence>
<feature type="transmembrane region" description="Helical" evidence="1">
    <location>
        <begin position="86"/>
        <end position="103"/>
    </location>
</feature>
<comment type="caution">
    <text evidence="2">The sequence shown here is derived from an EMBL/GenBank/DDBJ whole genome shotgun (WGS) entry which is preliminary data.</text>
</comment>
<protein>
    <recommendedName>
        <fullName evidence="6">MerC domain-containing protein</fullName>
    </recommendedName>
</protein>